<evidence type="ECO:0000313" key="6">
    <source>
        <dbReference type="EMBL" id="UFZ07518.1"/>
    </source>
</evidence>
<dbReference type="EC" id="5.1.3.3" evidence="5"/>
<dbReference type="Pfam" id="PF01263">
    <property type="entry name" value="Aldose_epim"/>
    <property type="match status" value="1"/>
</dbReference>
<dbReference type="EMBL" id="CP088156">
    <property type="protein sequence ID" value="UFZ07518.1"/>
    <property type="molecule type" value="Genomic_DNA"/>
</dbReference>
<proteinExistence type="inferred from homology"/>
<evidence type="ECO:0000256" key="5">
    <source>
        <dbReference type="PIRNR" id="PIRNR005096"/>
    </source>
</evidence>
<dbReference type="InterPro" id="IPR008183">
    <property type="entry name" value="Aldose_1/G6P_1-epimerase"/>
</dbReference>
<dbReference type="PANTHER" id="PTHR10091">
    <property type="entry name" value="ALDOSE-1-EPIMERASE"/>
    <property type="match status" value="1"/>
</dbReference>
<dbReference type="CDD" id="cd09019">
    <property type="entry name" value="galactose_mutarotase_like"/>
    <property type="match status" value="1"/>
</dbReference>
<reference evidence="6" key="1">
    <citation type="journal article" date="2024" name="Antonie Van Leeuwenhoek">
        <title>Bradyrhizobium ontarionense sp. nov., a novel bacterial symbiont isolated from Aeschynomene indica (Indian jointvetch), harbours photosynthesis, nitrogen fixation and nitrous oxide (N2O) reductase genes.</title>
        <authorList>
            <person name="Bromfield E.S.P."/>
            <person name="Cloutier S."/>
        </authorList>
    </citation>
    <scope>NUCLEOTIDE SEQUENCE</scope>
    <source>
        <strain evidence="6">A19</strain>
    </source>
</reference>
<comment type="pathway">
    <text evidence="1 5">Carbohydrate metabolism; hexose metabolism.</text>
</comment>
<evidence type="ECO:0000313" key="7">
    <source>
        <dbReference type="Proteomes" id="UP001431010"/>
    </source>
</evidence>
<evidence type="ECO:0000256" key="2">
    <source>
        <dbReference type="ARBA" id="ARBA00006206"/>
    </source>
</evidence>
<evidence type="ECO:0000256" key="4">
    <source>
        <dbReference type="ARBA" id="ARBA00023277"/>
    </source>
</evidence>
<dbReference type="Proteomes" id="UP001431010">
    <property type="component" value="Chromosome"/>
</dbReference>
<comment type="catalytic activity">
    <reaction evidence="5">
        <text>alpha-D-glucose = beta-D-glucose</text>
        <dbReference type="Rhea" id="RHEA:10264"/>
        <dbReference type="ChEBI" id="CHEBI:15903"/>
        <dbReference type="ChEBI" id="CHEBI:17925"/>
        <dbReference type="EC" id="5.1.3.3"/>
    </reaction>
</comment>
<dbReference type="NCBIfam" id="NF008277">
    <property type="entry name" value="PRK11055.1"/>
    <property type="match status" value="1"/>
</dbReference>
<sequence length="360" mass="38869">MAVEARIIRDVFGSLPDGREVERVTLLGAGGFEARIITYGAALQALMVPDAQGGVDDVVLGHDDLLSYLKFRNYFGATVGRYANRIAKARFVLDGQDVRLEANDGAHALHGGPDGFDRKLWQIVASEGGAQPSVTMLYVSPDGEANYPGRLDVRVTYQVTGPTELSVTFSARTTRATIVNLTNHSFFNLDGLSAGTGILDHQLTLAADSYLAIDETAIPLQGSPHAVAGTPFDFCEAHAVGARIRADDPQIKCGRGYDHNFCLRAGAGVRLAARLESPRSGRVMELLTDQPGLQVYTGNYLDATISGKGRTYRQSDAICLEPQVWPDAPNRPDFPTARLLPDEVYRHETVYRFSTAGGAA</sequence>
<dbReference type="InterPro" id="IPR047215">
    <property type="entry name" value="Galactose_mutarotase-like"/>
</dbReference>
<comment type="similarity">
    <text evidence="2 5">Belongs to the aldose epimerase family.</text>
</comment>
<accession>A0ABY3RL78</accession>
<protein>
    <recommendedName>
        <fullName evidence="5">Aldose 1-epimerase</fullName>
        <ecNumber evidence="5">5.1.3.3</ecNumber>
    </recommendedName>
</protein>
<dbReference type="SUPFAM" id="SSF74650">
    <property type="entry name" value="Galactose mutarotase-like"/>
    <property type="match status" value="1"/>
</dbReference>
<dbReference type="PANTHER" id="PTHR10091:SF0">
    <property type="entry name" value="GALACTOSE MUTAROTASE"/>
    <property type="match status" value="1"/>
</dbReference>
<name>A0ABY3RL78_9BRAD</name>
<keyword evidence="7" id="KW-1185">Reference proteome</keyword>
<organism evidence="6 7">
    <name type="scientific">Bradyrhizobium ontarionense</name>
    <dbReference type="NCBI Taxonomy" id="2898149"/>
    <lineage>
        <taxon>Bacteria</taxon>
        <taxon>Pseudomonadati</taxon>
        <taxon>Pseudomonadota</taxon>
        <taxon>Alphaproteobacteria</taxon>
        <taxon>Hyphomicrobiales</taxon>
        <taxon>Nitrobacteraceae</taxon>
        <taxon>Bradyrhizobium</taxon>
    </lineage>
</organism>
<evidence type="ECO:0000256" key="1">
    <source>
        <dbReference type="ARBA" id="ARBA00005028"/>
    </source>
</evidence>
<evidence type="ECO:0000256" key="3">
    <source>
        <dbReference type="ARBA" id="ARBA00023235"/>
    </source>
</evidence>
<keyword evidence="3 5" id="KW-0413">Isomerase</keyword>
<dbReference type="PIRSF" id="PIRSF005096">
    <property type="entry name" value="GALM"/>
    <property type="match status" value="1"/>
</dbReference>
<dbReference type="InterPro" id="IPR015443">
    <property type="entry name" value="Aldose_1-epimerase"/>
</dbReference>
<gene>
    <name evidence="6" type="ORF">LQG66_14945</name>
</gene>
<dbReference type="InterPro" id="IPR014718">
    <property type="entry name" value="GH-type_carb-bd"/>
</dbReference>
<dbReference type="RefSeq" id="WP_231326968.1">
    <property type="nucleotide sequence ID" value="NZ_CP088156.1"/>
</dbReference>
<dbReference type="InterPro" id="IPR011013">
    <property type="entry name" value="Gal_mutarotase_sf_dom"/>
</dbReference>
<dbReference type="Gene3D" id="2.70.98.10">
    <property type="match status" value="1"/>
</dbReference>
<keyword evidence="4 5" id="KW-0119">Carbohydrate metabolism</keyword>